<dbReference type="InterPro" id="IPR012341">
    <property type="entry name" value="6hp_glycosidase-like_sf"/>
</dbReference>
<accession>A0ABV5H0H3</accession>
<dbReference type="Pfam" id="PF22124">
    <property type="entry name" value="Glyco_hydro_95_cat"/>
    <property type="match status" value="1"/>
</dbReference>
<dbReference type="SUPFAM" id="SSF48208">
    <property type="entry name" value="Six-hairpin glycosidases"/>
    <property type="match status" value="1"/>
</dbReference>
<feature type="signal peptide" evidence="1">
    <location>
        <begin position="1"/>
        <end position="29"/>
    </location>
</feature>
<feature type="chain" id="PRO_5046908947" evidence="1">
    <location>
        <begin position="30"/>
        <end position="784"/>
    </location>
</feature>
<sequence>MIKQQYITALIKLSSKLTCLMLVAFTFFSCNQTKEAKEISPLKIWFNQPTEKWNEGLPIGNGSLGAMIYGNPENEIICLNEETIWTGGKDYNRDKKDAGKYIDTIQKLLFDGDYMDAEAMVQDKILTERLPAGKSTYQMLANLFIETPNLDSLSNYKRELDIKTSLVTTSFNNEGVHFKRDYFSSFPDKVMVYKYSADKKGEINLSAWVKRNKQTEISVSDNKIEFFEHVGNGHGVKFHAIIHFETKGGFSEIKKGKVVISNADEVIIKVIAASDYRGSNPETNCNEMYKNVVSTSYKKLFERHTQDYQSLFNRLAFKISDDTGEALPTDERLKQVKEGAVDNYLTQLQYQFGRYLLISSSRPGTLPANLQGIWANGFTPPWNSDYHININVQMNYWMAEMTNLAECHEPFLEFIGNLREMGRITAKKTYNARGFVAHHTSDVWHSTAAFGKARYGMWPMGAAWCAQHLFTHYEYTEDKTYLEKEAYPIMKEAALFFVDFMVEDPKTGLLVTGPSISPENNFLTKEGEKATLNISPTMDRAIVLELFNNCIASAEILNMDKAFSDLLKSKIKQMPPLKIGKDGRLLEWVDELEEAMPGHRHISHLYALHPSNQISKLKTPELFEAAKKTIAGRLSKGGGHTGWSRAWIINFYARLLEGNKAYENILALQRKSTLPNLLDVHPPFQIDGNFGVVSGITEMLMQSHTGEIHILPALPAAWASGSIQGIMARKGFEIDITWELGQLKSLEITSKLGNTLNLRYYDKEIEVDTQKDDVFSFNGELKQI</sequence>
<dbReference type="Proteomes" id="UP001589590">
    <property type="component" value="Unassembled WGS sequence"/>
</dbReference>
<evidence type="ECO:0000313" key="6">
    <source>
        <dbReference type="Proteomes" id="UP001589590"/>
    </source>
</evidence>
<evidence type="ECO:0000313" key="5">
    <source>
        <dbReference type="EMBL" id="MFB9105397.1"/>
    </source>
</evidence>
<feature type="domain" description="Alpha fucosidase A-like C-terminal" evidence="3">
    <location>
        <begin position="702"/>
        <end position="773"/>
    </location>
</feature>
<evidence type="ECO:0000256" key="1">
    <source>
        <dbReference type="SAM" id="SignalP"/>
    </source>
</evidence>
<reference evidence="5 6" key="1">
    <citation type="submission" date="2024-09" db="EMBL/GenBank/DDBJ databases">
        <authorList>
            <person name="Sun Q."/>
            <person name="Mori K."/>
        </authorList>
    </citation>
    <scope>NUCLEOTIDE SEQUENCE [LARGE SCALE GENOMIC DNA]</scope>
    <source>
        <strain evidence="5 6">CECT 8300</strain>
    </source>
</reference>
<keyword evidence="6" id="KW-1185">Reference proteome</keyword>
<keyword evidence="1" id="KW-0732">Signal</keyword>
<dbReference type="GO" id="GO:0016787">
    <property type="term" value="F:hydrolase activity"/>
    <property type="evidence" value="ECO:0007669"/>
    <property type="project" value="UniProtKB-KW"/>
</dbReference>
<dbReference type="InterPro" id="IPR049053">
    <property type="entry name" value="AFCA-like_C"/>
</dbReference>
<feature type="domain" description="Glycosyl hydrolase family 95 catalytic" evidence="4">
    <location>
        <begin position="296"/>
        <end position="700"/>
    </location>
</feature>
<dbReference type="PANTHER" id="PTHR31084">
    <property type="entry name" value="ALPHA-L-FUCOSIDASE 2"/>
    <property type="match status" value="1"/>
</dbReference>
<dbReference type="Gene3D" id="1.50.10.10">
    <property type="match status" value="1"/>
</dbReference>
<keyword evidence="5" id="KW-0378">Hydrolase</keyword>
<dbReference type="PANTHER" id="PTHR31084:SF0">
    <property type="entry name" value="ALPHA-L-FUCOSIDASE 2"/>
    <property type="match status" value="1"/>
</dbReference>
<dbReference type="Pfam" id="PF21307">
    <property type="entry name" value="Glyco_hydro_95_C"/>
    <property type="match status" value="1"/>
</dbReference>
<gene>
    <name evidence="5" type="ORF">ACFFU1_10820</name>
</gene>
<dbReference type="PIRSF" id="PIRSF007663">
    <property type="entry name" value="UCP007663"/>
    <property type="match status" value="1"/>
</dbReference>
<organism evidence="5 6">
    <name type="scientific">Algibacter miyuki</name>
    <dbReference type="NCBI Taxonomy" id="1306933"/>
    <lineage>
        <taxon>Bacteria</taxon>
        <taxon>Pseudomonadati</taxon>
        <taxon>Bacteroidota</taxon>
        <taxon>Flavobacteriia</taxon>
        <taxon>Flavobacteriales</taxon>
        <taxon>Flavobacteriaceae</taxon>
        <taxon>Algibacter</taxon>
    </lineage>
</organism>
<evidence type="ECO:0000259" key="4">
    <source>
        <dbReference type="Pfam" id="PF22124"/>
    </source>
</evidence>
<proteinExistence type="predicted"/>
<dbReference type="InterPro" id="IPR027414">
    <property type="entry name" value="GH95_N_dom"/>
</dbReference>
<protein>
    <submittedName>
        <fullName evidence="5">Glycoside hydrolase family 95 protein</fullName>
    </submittedName>
</protein>
<dbReference type="Pfam" id="PF14498">
    <property type="entry name" value="Glyco_hyd_65N_2"/>
    <property type="match status" value="1"/>
</dbReference>
<evidence type="ECO:0000259" key="2">
    <source>
        <dbReference type="Pfam" id="PF14498"/>
    </source>
</evidence>
<dbReference type="InterPro" id="IPR054363">
    <property type="entry name" value="GH95_cat"/>
</dbReference>
<dbReference type="EMBL" id="JBHMFA010000006">
    <property type="protein sequence ID" value="MFB9105397.1"/>
    <property type="molecule type" value="Genomic_DNA"/>
</dbReference>
<comment type="caution">
    <text evidence="5">The sequence shown here is derived from an EMBL/GenBank/DDBJ whole genome shotgun (WGS) entry which is preliminary data.</text>
</comment>
<dbReference type="InterPro" id="IPR008928">
    <property type="entry name" value="6-hairpin_glycosidase_sf"/>
</dbReference>
<dbReference type="InterPro" id="IPR016518">
    <property type="entry name" value="Alpha-L-fucosidase"/>
</dbReference>
<dbReference type="PROSITE" id="PS51257">
    <property type="entry name" value="PROKAR_LIPOPROTEIN"/>
    <property type="match status" value="1"/>
</dbReference>
<evidence type="ECO:0000259" key="3">
    <source>
        <dbReference type="Pfam" id="PF21307"/>
    </source>
</evidence>
<dbReference type="RefSeq" id="WP_290274242.1">
    <property type="nucleotide sequence ID" value="NZ_JAUFQP010000015.1"/>
</dbReference>
<name>A0ABV5H0H3_9FLAO</name>
<feature type="domain" description="Glycosyl hydrolase family 95 N-terminal" evidence="2">
    <location>
        <begin position="44"/>
        <end position="278"/>
    </location>
</feature>